<keyword evidence="2" id="KW-0560">Oxidoreductase</keyword>
<dbReference type="InterPro" id="IPR036291">
    <property type="entry name" value="NAD(P)-bd_dom_sf"/>
</dbReference>
<accession>A0A8C0PTL0</accession>
<evidence type="ECO:0000256" key="10">
    <source>
        <dbReference type="ARBA" id="ARBA00083462"/>
    </source>
</evidence>
<dbReference type="Gene3D" id="3.40.50.720">
    <property type="entry name" value="NAD(P)-binding Rossmann-like Domain"/>
    <property type="match status" value="1"/>
</dbReference>
<feature type="compositionally biased region" description="Low complexity" evidence="11">
    <location>
        <begin position="1"/>
        <end position="22"/>
    </location>
</feature>
<dbReference type="CDD" id="cd05369">
    <property type="entry name" value="TER_DECR_SDR_a"/>
    <property type="match status" value="1"/>
</dbReference>
<dbReference type="PANTHER" id="PTHR43658:SF14">
    <property type="entry name" value="2,4-DIENOYL-COA REDUCTASE [(3E)-ENOYL-COA-PRODUCING], MITOCHONDRIAL"/>
    <property type="match status" value="1"/>
</dbReference>
<name>A0A8C0PTL0_CANLF</name>
<feature type="compositionally biased region" description="Pro residues" evidence="11">
    <location>
        <begin position="176"/>
        <end position="202"/>
    </location>
</feature>
<reference evidence="12" key="2">
    <citation type="submission" date="2025-08" db="UniProtKB">
        <authorList>
            <consortium name="Ensembl"/>
        </authorList>
    </citation>
    <scope>IDENTIFICATION</scope>
</reference>
<evidence type="ECO:0000313" key="12">
    <source>
        <dbReference type="Ensembl" id="ENSCAFP00030039777.1"/>
    </source>
</evidence>
<comment type="catalytic activity">
    <reaction evidence="7">
        <text>(2E,4E)-hexadienoyl-CoA + NADPH + H(+) = (3E)-hexenoyl-CoA + NADP(+)</text>
        <dbReference type="Rhea" id="RHEA:44912"/>
        <dbReference type="ChEBI" id="CHEBI:15378"/>
        <dbReference type="ChEBI" id="CHEBI:57783"/>
        <dbReference type="ChEBI" id="CHEBI:58349"/>
        <dbReference type="ChEBI" id="CHEBI:84788"/>
        <dbReference type="ChEBI" id="CHEBI:84790"/>
    </reaction>
</comment>
<dbReference type="PRINTS" id="PR00081">
    <property type="entry name" value="GDHRDH"/>
</dbReference>
<evidence type="ECO:0000256" key="11">
    <source>
        <dbReference type="SAM" id="MobiDB-lite"/>
    </source>
</evidence>
<comment type="function">
    <text evidence="8">Auxiliary enzyme of beta-oxidation. It participates in the metabolism of unsaturated fatty enoyl-CoA esters having double bonds in both even- and odd-numbered positions in mitochondria. Catalyzes the NADP-dependent reduction of 2,4-dienoyl-CoA to yield trans-3-enoyl-CoA.</text>
</comment>
<dbReference type="FunFam" id="3.40.50.720:FF:000288">
    <property type="entry name" value="2,4-dienoyl-CoA reductase, mitochondrial"/>
    <property type="match status" value="1"/>
</dbReference>
<feature type="compositionally biased region" description="Pro residues" evidence="11">
    <location>
        <begin position="159"/>
        <end position="168"/>
    </location>
</feature>
<comment type="catalytic activity">
    <reaction evidence="5">
        <text>a (2E,4E)-dienoyl-CoA + NADPH + H(+) = a 4,5-saturated-(3E)-enoyl-CoA + NADP(+)</text>
        <dbReference type="Rhea" id="RHEA:45912"/>
        <dbReference type="ChEBI" id="CHEBI:15378"/>
        <dbReference type="ChEBI" id="CHEBI:57783"/>
        <dbReference type="ChEBI" id="CHEBI:58349"/>
        <dbReference type="ChEBI" id="CHEBI:85101"/>
        <dbReference type="ChEBI" id="CHEBI:85493"/>
        <dbReference type="EC" id="1.3.1.124"/>
    </reaction>
</comment>
<dbReference type="EC" id="1.3.1.124" evidence="4"/>
<evidence type="ECO:0000256" key="8">
    <source>
        <dbReference type="ARBA" id="ARBA00056513"/>
    </source>
</evidence>
<organism evidence="12 13">
    <name type="scientific">Canis lupus familiaris</name>
    <name type="common">Dog</name>
    <name type="synonym">Canis familiaris</name>
    <dbReference type="NCBI Taxonomy" id="9615"/>
    <lineage>
        <taxon>Eukaryota</taxon>
        <taxon>Metazoa</taxon>
        <taxon>Chordata</taxon>
        <taxon>Craniata</taxon>
        <taxon>Vertebrata</taxon>
        <taxon>Euteleostomi</taxon>
        <taxon>Mammalia</taxon>
        <taxon>Eutheria</taxon>
        <taxon>Laurasiatheria</taxon>
        <taxon>Carnivora</taxon>
        <taxon>Caniformia</taxon>
        <taxon>Canidae</taxon>
        <taxon>Canis</taxon>
    </lineage>
</organism>
<gene>
    <name evidence="12" type="primary">DECR1</name>
</gene>
<dbReference type="Pfam" id="PF13561">
    <property type="entry name" value="adh_short_C2"/>
    <property type="match status" value="1"/>
</dbReference>
<evidence type="ECO:0000256" key="2">
    <source>
        <dbReference type="ARBA" id="ARBA00023002"/>
    </source>
</evidence>
<feature type="compositionally biased region" description="Pro residues" evidence="11">
    <location>
        <begin position="39"/>
        <end position="105"/>
    </location>
</feature>
<dbReference type="OrthoDB" id="1888931at2759"/>
<comment type="similarity">
    <text evidence="3">Belongs to the short-chain dehydrogenases/reductases (SDR) family. 2,4-dienoyl-CoA reductase subfamily.</text>
</comment>
<protein>
    <recommendedName>
        <fullName evidence="9">2,4-dienoyl-CoA reductase [(3E)-enoyl-CoA-producing], mitochondrial</fullName>
        <ecNumber evidence="4">1.3.1.124</ecNumber>
    </recommendedName>
    <alternativeName>
        <fullName evidence="10">2,4-dienoyl-CoA reductase [NADPH]</fullName>
    </alternativeName>
</protein>
<dbReference type="SUPFAM" id="SSF51735">
    <property type="entry name" value="NAD(P)-binding Rossmann-fold domains"/>
    <property type="match status" value="1"/>
</dbReference>
<evidence type="ECO:0000256" key="4">
    <source>
        <dbReference type="ARBA" id="ARBA00026117"/>
    </source>
</evidence>
<feature type="compositionally biased region" description="Low complexity" evidence="11">
    <location>
        <begin position="256"/>
        <end position="265"/>
    </location>
</feature>
<dbReference type="Ensembl" id="ENSCAFT00030045545.1">
    <property type="protein sequence ID" value="ENSCAFP00030039777.1"/>
    <property type="gene ID" value="ENSCAFG00030024746.1"/>
</dbReference>
<proteinExistence type="inferred from homology"/>
<evidence type="ECO:0000256" key="1">
    <source>
        <dbReference type="ARBA" id="ARBA00022857"/>
    </source>
</evidence>
<dbReference type="InterPro" id="IPR002347">
    <property type="entry name" value="SDR_fam"/>
</dbReference>
<evidence type="ECO:0000256" key="7">
    <source>
        <dbReference type="ARBA" id="ARBA00051442"/>
    </source>
</evidence>
<feature type="compositionally biased region" description="Pro residues" evidence="11">
    <location>
        <begin position="114"/>
        <end position="139"/>
    </location>
</feature>
<keyword evidence="1" id="KW-0521">NADP</keyword>
<evidence type="ECO:0000313" key="13">
    <source>
        <dbReference type="Proteomes" id="UP000694429"/>
    </source>
</evidence>
<evidence type="ECO:0000256" key="5">
    <source>
        <dbReference type="ARBA" id="ARBA00048009"/>
    </source>
</evidence>
<comment type="catalytic activity">
    <reaction evidence="6">
        <text>a (2E,4Z)-dienoyl-CoA + NADPH + H(+) = a 4,5-saturated-(3E)-enoyl-CoA + NADP(+)</text>
        <dbReference type="Rhea" id="RHEA:61892"/>
        <dbReference type="ChEBI" id="CHEBI:15378"/>
        <dbReference type="ChEBI" id="CHEBI:57783"/>
        <dbReference type="ChEBI" id="CHEBI:58349"/>
        <dbReference type="ChEBI" id="CHEBI:85099"/>
        <dbReference type="ChEBI" id="CHEBI:85493"/>
        <dbReference type="EC" id="1.3.1.124"/>
    </reaction>
</comment>
<evidence type="ECO:0000256" key="9">
    <source>
        <dbReference type="ARBA" id="ARBA00068546"/>
    </source>
</evidence>
<dbReference type="GO" id="GO:0016491">
    <property type="term" value="F:oxidoreductase activity"/>
    <property type="evidence" value="ECO:0007669"/>
    <property type="project" value="UniProtKB-KW"/>
</dbReference>
<feature type="compositionally biased region" description="Pro residues" evidence="11">
    <location>
        <begin position="217"/>
        <end position="255"/>
    </location>
</feature>
<reference evidence="12" key="1">
    <citation type="submission" date="2019-03" db="EMBL/GenBank/DDBJ databases">
        <authorList>
            <person name="Warren W.C."/>
            <person name="Johnson G.S."/>
        </authorList>
    </citation>
    <scope>NUCLEOTIDE SEQUENCE [LARGE SCALE GENOMIC DNA]</scope>
    <source>
        <strain evidence="12">Basenji</strain>
    </source>
</reference>
<dbReference type="AlphaFoldDB" id="A0A8C0PTL0"/>
<evidence type="ECO:0000256" key="3">
    <source>
        <dbReference type="ARBA" id="ARBA00025787"/>
    </source>
</evidence>
<feature type="region of interest" description="Disordered" evidence="11">
    <location>
        <begin position="1"/>
        <end position="265"/>
    </location>
</feature>
<dbReference type="Proteomes" id="UP000694429">
    <property type="component" value="Chromosome 29"/>
</dbReference>
<evidence type="ECO:0000256" key="6">
    <source>
        <dbReference type="ARBA" id="ARBA00048340"/>
    </source>
</evidence>
<sequence length="528" mass="55330">MARDSASGPAATPGRGAGSRPPRLAPAPGPARPGSALHPPAPTLRPPSPLPSRTPTLPGPAPGSRLPAPPVPAPRPDTPPPIPSPLSDPNPPRPRPSPRPPPPRHSAPHTLSPPLSPPSPPGPHPLRPPRSRLLPPPPRQHSATRSPFPPAWPLWLPKAPQPPPPLPHRGPAHSWPRPPPPRPAPPTAGPAPSPSWPRPLLAPPTTAAARSTHSRPRPFPIVAPPTPSPAPPRRGPASAPPRPRPAPAPAPPPGAPSTCSPSPGGPRWRCWVASSSFGAAALGGNIDVLKDTAEQISSQTGNKVHAIQCDIRNPEMVQKTVSELIKVAGHPAIVINNAAGNFISPTERLSANAWKTITDIVLNGTAYVTLEIGKQLIKAQKGAAFLAITTIFAESGSGFVVPSASAKAGVEAMNKSLAAEWGKYGMRFNVIQPGPIKTKGAFSRLDPTGTFEKDMIDRIPCGRLGTVEELANLAAFLCSDYASWINGAVIRFDGGEEVFISGEFNSLRKVTKEEWDIIEGLIRKTKGS</sequence>
<dbReference type="PANTHER" id="PTHR43658">
    <property type="entry name" value="SHORT-CHAIN DEHYDROGENASE/REDUCTASE"/>
    <property type="match status" value="1"/>
</dbReference>